<sequence length="233" mass="26592">MELTKIFYIWIVISFIVLQSVMVGTEQSGFELPVQLVGFPFIIMAVRITNFIKKLSYALSPVVTMQLVKSFVFVFLFFVYVFGQQTNFELPVQLVGFPFIVGSVRLTNFLKKLSYSLSPATYRSRTRRELTFPIEVPEFDAQEVEKYITGEFGARACVFERVCAQFATRARAQPKPQMDWSQVFSQYKSSPDQSKELYLLSVFLGDIVGSPQLCHQLGKRRGCDENLLGNIAI</sequence>
<reference evidence="2" key="1">
    <citation type="submission" date="2021-12" db="EMBL/GenBank/DDBJ databases">
        <authorList>
            <person name="Martin H S."/>
        </authorList>
    </citation>
    <scope>NUCLEOTIDE SEQUENCE</scope>
</reference>
<evidence type="ECO:0000313" key="3">
    <source>
        <dbReference type="Proteomes" id="UP000838878"/>
    </source>
</evidence>
<dbReference type="AlphaFoldDB" id="A0A8J9WAW6"/>
<feature type="transmembrane region" description="Helical" evidence="1">
    <location>
        <begin position="7"/>
        <end position="24"/>
    </location>
</feature>
<dbReference type="Proteomes" id="UP000838878">
    <property type="component" value="Chromosome 9"/>
</dbReference>
<keyword evidence="1" id="KW-0812">Transmembrane</keyword>
<dbReference type="EMBL" id="OV170229">
    <property type="protein sequence ID" value="CAH0731832.1"/>
    <property type="molecule type" value="Genomic_DNA"/>
</dbReference>
<dbReference type="OrthoDB" id="8174264at2759"/>
<keyword evidence="1" id="KW-1133">Transmembrane helix</keyword>
<accession>A0A8J9WAW6</accession>
<evidence type="ECO:0000313" key="2">
    <source>
        <dbReference type="EMBL" id="CAH0731832.1"/>
    </source>
</evidence>
<keyword evidence="1" id="KW-0472">Membrane</keyword>
<proteinExistence type="predicted"/>
<name>A0A8J9WAW6_9NEOP</name>
<feature type="transmembrane region" description="Helical" evidence="1">
    <location>
        <begin position="30"/>
        <end position="50"/>
    </location>
</feature>
<feature type="transmembrane region" description="Helical" evidence="1">
    <location>
        <begin position="62"/>
        <end position="82"/>
    </location>
</feature>
<evidence type="ECO:0000256" key="1">
    <source>
        <dbReference type="SAM" id="Phobius"/>
    </source>
</evidence>
<organism evidence="2 3">
    <name type="scientific">Brenthis ino</name>
    <name type="common">lesser marbled fritillary</name>
    <dbReference type="NCBI Taxonomy" id="405034"/>
    <lineage>
        <taxon>Eukaryota</taxon>
        <taxon>Metazoa</taxon>
        <taxon>Ecdysozoa</taxon>
        <taxon>Arthropoda</taxon>
        <taxon>Hexapoda</taxon>
        <taxon>Insecta</taxon>
        <taxon>Pterygota</taxon>
        <taxon>Neoptera</taxon>
        <taxon>Endopterygota</taxon>
        <taxon>Lepidoptera</taxon>
        <taxon>Glossata</taxon>
        <taxon>Ditrysia</taxon>
        <taxon>Papilionoidea</taxon>
        <taxon>Nymphalidae</taxon>
        <taxon>Heliconiinae</taxon>
        <taxon>Argynnini</taxon>
        <taxon>Brenthis</taxon>
    </lineage>
</organism>
<gene>
    <name evidence="2" type="ORF">BINO364_LOCUS16611</name>
</gene>
<feature type="non-terminal residue" evidence="2">
    <location>
        <position position="233"/>
    </location>
</feature>
<keyword evidence="3" id="KW-1185">Reference proteome</keyword>
<protein>
    <submittedName>
        <fullName evidence="2">Uncharacterized protein</fullName>
    </submittedName>
</protein>